<evidence type="ECO:0000313" key="2">
    <source>
        <dbReference type="EMBL" id="KAJ8027540.1"/>
    </source>
</evidence>
<dbReference type="InterPro" id="IPR047575">
    <property type="entry name" value="Sm"/>
</dbReference>
<dbReference type="AlphaFoldDB" id="A0A9Q1GZ94"/>
<dbReference type="Pfam" id="PF01423">
    <property type="entry name" value="LSM"/>
    <property type="match status" value="1"/>
</dbReference>
<dbReference type="PANTHER" id="PTHR21196">
    <property type="entry name" value="U7 SNRNA-ASSOCIATED SM-LIKE PROTEIN LSM10"/>
    <property type="match status" value="1"/>
</dbReference>
<dbReference type="GO" id="GO:0006398">
    <property type="term" value="P:mRNA 3'-end processing by stem-loop binding and cleavage"/>
    <property type="evidence" value="ECO:0007669"/>
    <property type="project" value="TreeGrafter"/>
</dbReference>
<evidence type="ECO:0000259" key="1">
    <source>
        <dbReference type="PROSITE" id="PS52002"/>
    </source>
</evidence>
<dbReference type="EMBL" id="JAIZAY010000016">
    <property type="protein sequence ID" value="KAJ8027540.1"/>
    <property type="molecule type" value="Genomic_DNA"/>
</dbReference>
<dbReference type="Proteomes" id="UP001152320">
    <property type="component" value="Chromosome 16"/>
</dbReference>
<dbReference type="GO" id="GO:0071209">
    <property type="term" value="F:U7 snRNA binding"/>
    <property type="evidence" value="ECO:0007669"/>
    <property type="project" value="TreeGrafter"/>
</dbReference>
<dbReference type="Gene3D" id="2.30.30.100">
    <property type="match status" value="1"/>
</dbReference>
<dbReference type="SUPFAM" id="SSF50182">
    <property type="entry name" value="Sm-like ribonucleoproteins"/>
    <property type="match status" value="1"/>
</dbReference>
<organism evidence="2 3">
    <name type="scientific">Holothuria leucospilota</name>
    <name type="common">Black long sea cucumber</name>
    <name type="synonym">Mertensiothuria leucospilota</name>
    <dbReference type="NCBI Taxonomy" id="206669"/>
    <lineage>
        <taxon>Eukaryota</taxon>
        <taxon>Metazoa</taxon>
        <taxon>Echinodermata</taxon>
        <taxon>Eleutherozoa</taxon>
        <taxon>Echinozoa</taxon>
        <taxon>Holothuroidea</taxon>
        <taxon>Aspidochirotacea</taxon>
        <taxon>Aspidochirotida</taxon>
        <taxon>Holothuriidae</taxon>
        <taxon>Holothuria</taxon>
    </lineage>
</organism>
<name>A0A9Q1GZ94_HOLLE</name>
<dbReference type="InterPro" id="IPR001163">
    <property type="entry name" value="Sm_dom_euk/arc"/>
</dbReference>
<comment type="caution">
    <text evidence="2">The sequence shown here is derived from an EMBL/GenBank/DDBJ whole genome shotgun (WGS) entry which is preliminary data.</text>
</comment>
<sequence length="103" mass="11672">MDMSARERSLSRSTLTCLLQGISGMVTTVELQNEGTVLGRIEHVDGFMNITMSNVCFTDPSGDRNYLDHFFVKGKNVRYVQIPDKVDISKTITREVQHHGKRL</sequence>
<dbReference type="GO" id="GO:0016604">
    <property type="term" value="C:nuclear body"/>
    <property type="evidence" value="ECO:0007669"/>
    <property type="project" value="TreeGrafter"/>
</dbReference>
<dbReference type="OrthoDB" id="10256176at2759"/>
<evidence type="ECO:0000313" key="3">
    <source>
        <dbReference type="Proteomes" id="UP001152320"/>
    </source>
</evidence>
<dbReference type="PROSITE" id="PS52002">
    <property type="entry name" value="SM"/>
    <property type="match status" value="1"/>
</dbReference>
<gene>
    <name evidence="2" type="ORF">HOLleu_32707</name>
</gene>
<dbReference type="PANTHER" id="PTHR21196:SF1">
    <property type="entry name" value="U7 SNRNA-ASSOCIATED SM-LIKE PROTEIN LSM10"/>
    <property type="match status" value="1"/>
</dbReference>
<dbReference type="InterPro" id="IPR052840">
    <property type="entry name" value="U7_snRNA_Sm-like"/>
</dbReference>
<feature type="domain" description="Sm" evidence="1">
    <location>
        <begin position="14"/>
        <end position="86"/>
    </location>
</feature>
<protein>
    <submittedName>
        <fullName evidence="2">U7 snRNA-associated Sm-like protein LSm10</fullName>
    </submittedName>
</protein>
<dbReference type="CDD" id="cd01733">
    <property type="entry name" value="LSm10"/>
    <property type="match status" value="1"/>
</dbReference>
<dbReference type="InterPro" id="IPR010920">
    <property type="entry name" value="LSM_dom_sf"/>
</dbReference>
<proteinExistence type="predicted"/>
<keyword evidence="3" id="KW-1185">Reference proteome</keyword>
<dbReference type="GO" id="GO:0071254">
    <property type="term" value="C:cytoplasmic U snRNP body"/>
    <property type="evidence" value="ECO:0007669"/>
    <property type="project" value="TreeGrafter"/>
</dbReference>
<dbReference type="GO" id="GO:0071208">
    <property type="term" value="F:histone pre-mRNA DCP binding"/>
    <property type="evidence" value="ECO:0007669"/>
    <property type="project" value="TreeGrafter"/>
</dbReference>
<accession>A0A9Q1GZ94</accession>
<reference evidence="2" key="1">
    <citation type="submission" date="2021-10" db="EMBL/GenBank/DDBJ databases">
        <title>Tropical sea cucumber genome reveals ecological adaptation and Cuvierian tubules defense mechanism.</title>
        <authorList>
            <person name="Chen T."/>
        </authorList>
    </citation>
    <scope>NUCLEOTIDE SEQUENCE</scope>
    <source>
        <strain evidence="2">Nanhai2018</strain>
        <tissue evidence="2">Muscle</tissue>
    </source>
</reference>
<dbReference type="SMART" id="SM00651">
    <property type="entry name" value="Sm"/>
    <property type="match status" value="1"/>
</dbReference>